<sequence length="246" mass="29635">MKKTLPYIIFCLISGYLFCQKNEREELKKYDSYLVRNLEMGKWKTKSFLKNGLVTVEEVYYRRELRSKWKYFYDGNEKWTIRTFDINQGIINDTIENELLYFQDSLLVKKHSLGAIEIYSDFNEFGKPRIVERTQEFGFLPYKEVFEYDAIGNKTKEMAYSEYLNTKDSLVQEIEINRYRYDSNNNVIEIKREYIPEKTFPIPIIGAPSLFQIEKFRFKYNKDGLWVKKYKTINGIEKLTSKRTLK</sequence>
<organism evidence="1 2">
    <name type="scientific">Maribacter spongiicola</name>
    <dbReference type="NCBI Taxonomy" id="1206753"/>
    <lineage>
        <taxon>Bacteria</taxon>
        <taxon>Pseudomonadati</taxon>
        <taxon>Bacteroidota</taxon>
        <taxon>Flavobacteriia</taxon>
        <taxon>Flavobacteriales</taxon>
        <taxon>Flavobacteriaceae</taxon>
        <taxon>Maribacter</taxon>
    </lineage>
</organism>
<gene>
    <name evidence="1" type="ORF">CLV90_2108</name>
</gene>
<evidence type="ECO:0000313" key="1">
    <source>
        <dbReference type="EMBL" id="TDT45027.1"/>
    </source>
</evidence>
<evidence type="ECO:0000313" key="2">
    <source>
        <dbReference type="Proteomes" id="UP000294749"/>
    </source>
</evidence>
<protein>
    <recommendedName>
        <fullName evidence="3">YD repeat-containing protein</fullName>
    </recommendedName>
</protein>
<name>A0A4R7K4H8_9FLAO</name>
<comment type="caution">
    <text evidence="1">The sequence shown here is derived from an EMBL/GenBank/DDBJ whole genome shotgun (WGS) entry which is preliminary data.</text>
</comment>
<dbReference type="RefSeq" id="WP_133687398.1">
    <property type="nucleotide sequence ID" value="NZ_SOAY01000011.1"/>
</dbReference>
<dbReference type="EMBL" id="SOAY01000011">
    <property type="protein sequence ID" value="TDT45027.1"/>
    <property type="molecule type" value="Genomic_DNA"/>
</dbReference>
<dbReference type="AlphaFoldDB" id="A0A4R7K4H8"/>
<accession>A0A4R7K4H8</accession>
<dbReference type="Proteomes" id="UP000294749">
    <property type="component" value="Unassembled WGS sequence"/>
</dbReference>
<reference evidence="1 2" key="1">
    <citation type="submission" date="2019-03" db="EMBL/GenBank/DDBJ databases">
        <title>Genomic Encyclopedia of Archaeal and Bacterial Type Strains, Phase II (KMG-II): from individual species to whole genera.</title>
        <authorList>
            <person name="Goeker M."/>
        </authorList>
    </citation>
    <scope>NUCLEOTIDE SEQUENCE [LARGE SCALE GENOMIC DNA]</scope>
    <source>
        <strain evidence="1 2">DSM 25233</strain>
    </source>
</reference>
<keyword evidence="2" id="KW-1185">Reference proteome</keyword>
<evidence type="ECO:0008006" key="3">
    <source>
        <dbReference type="Google" id="ProtNLM"/>
    </source>
</evidence>
<proteinExistence type="predicted"/>
<dbReference type="OrthoDB" id="1439294at2"/>